<organism evidence="2">
    <name type="scientific">Cucumis melo</name>
    <name type="common">Muskmelon</name>
    <dbReference type="NCBI Taxonomy" id="3656"/>
    <lineage>
        <taxon>Eukaryota</taxon>
        <taxon>Viridiplantae</taxon>
        <taxon>Streptophyta</taxon>
        <taxon>Embryophyta</taxon>
        <taxon>Tracheophyta</taxon>
        <taxon>Spermatophyta</taxon>
        <taxon>Magnoliopsida</taxon>
        <taxon>eudicotyledons</taxon>
        <taxon>Gunneridae</taxon>
        <taxon>Pentapetalae</taxon>
        <taxon>rosids</taxon>
        <taxon>fabids</taxon>
        <taxon>Cucurbitales</taxon>
        <taxon>Cucurbitaceae</taxon>
        <taxon>Benincaseae</taxon>
        <taxon>Cucumis</taxon>
    </lineage>
</organism>
<accession>A0A9I9D2F2</accession>
<evidence type="ECO:0000313" key="2">
    <source>
        <dbReference type="EnsemblPlants" id="MELO3C012006.2.1"/>
    </source>
</evidence>
<dbReference type="Gramene" id="MELO3C012006.2.1">
    <property type="protein sequence ID" value="MELO3C012006.2.1"/>
    <property type="gene ID" value="MELO3C012006.2"/>
</dbReference>
<name>A0A9I9D2F2_CUCME</name>
<feature type="compositionally biased region" description="Basic and acidic residues" evidence="1">
    <location>
        <begin position="20"/>
        <end position="32"/>
    </location>
</feature>
<dbReference type="EnsemblPlants" id="MELO3C012006.2.1">
    <property type="protein sequence ID" value="MELO3C012006.2.1"/>
    <property type="gene ID" value="MELO3C012006.2"/>
</dbReference>
<protein>
    <submittedName>
        <fullName evidence="2">Uncharacterized protein</fullName>
    </submittedName>
</protein>
<sequence>MKSRKSGKSCLAARGRRKLGRTEEERKIEMDTRLSSPIQSPIEGKIADRLES</sequence>
<dbReference type="AlphaFoldDB" id="A0A9I9D2F2"/>
<feature type="region of interest" description="Disordered" evidence="1">
    <location>
        <begin position="1"/>
        <end position="52"/>
    </location>
</feature>
<proteinExistence type="predicted"/>
<evidence type="ECO:0000256" key="1">
    <source>
        <dbReference type="SAM" id="MobiDB-lite"/>
    </source>
</evidence>
<reference evidence="2" key="1">
    <citation type="submission" date="2023-03" db="UniProtKB">
        <authorList>
            <consortium name="EnsemblPlants"/>
        </authorList>
    </citation>
    <scope>IDENTIFICATION</scope>
</reference>